<evidence type="ECO:0000313" key="1">
    <source>
        <dbReference type="EMBL" id="KAA0151624.1"/>
    </source>
</evidence>
<proteinExistence type="predicted"/>
<comment type="caution">
    <text evidence="1">The sequence shown here is derived from an EMBL/GenBank/DDBJ whole genome shotgun (WGS) entry which is preliminary data.</text>
</comment>
<gene>
    <name evidence="1" type="ORF">FNF31_06793</name>
</gene>
<sequence length="246" mass="24182">MREAAVRLQWSASAVVFAAEDEDLLRRVMGPSAAALAGMRAAVQSRGVVRLLGALLALGNVAQRGSRAVGERGLAVKAFDVTGAAEAAMSCGFDGRTRAVDLLRATSTPAPAAGGAAVPSAPDANQTAAPLMAAGEALALAGVLESGAAADMDSVRGALRRLQEGSGLLAKAVRAAGGGPVPEKLASAAARAASAAAEAESAVSATEAAAARCSAFFGVPGADASPILRGLAGLLRCWAEQPAPTS</sequence>
<reference evidence="1 2" key="1">
    <citation type="submission" date="2019-07" db="EMBL/GenBank/DDBJ databases">
        <title>Genomes of Cafeteria roenbergensis.</title>
        <authorList>
            <person name="Fischer M.G."/>
            <person name="Hackl T."/>
            <person name="Roman M."/>
        </authorList>
    </citation>
    <scope>NUCLEOTIDE SEQUENCE [LARGE SCALE GENOMIC DNA]</scope>
    <source>
        <strain evidence="1 2">Cflag</strain>
    </source>
</reference>
<protein>
    <recommendedName>
        <fullName evidence="3">FH2 domain-containing protein</fullName>
    </recommendedName>
</protein>
<dbReference type="AlphaFoldDB" id="A0A5A8CGC3"/>
<evidence type="ECO:0000313" key="2">
    <source>
        <dbReference type="Proteomes" id="UP000325113"/>
    </source>
</evidence>
<dbReference type="Proteomes" id="UP000325113">
    <property type="component" value="Unassembled WGS sequence"/>
</dbReference>
<evidence type="ECO:0008006" key="3">
    <source>
        <dbReference type="Google" id="ProtNLM"/>
    </source>
</evidence>
<organism evidence="1 2">
    <name type="scientific">Cafeteria roenbergensis</name>
    <name type="common">Marine flagellate</name>
    <dbReference type="NCBI Taxonomy" id="33653"/>
    <lineage>
        <taxon>Eukaryota</taxon>
        <taxon>Sar</taxon>
        <taxon>Stramenopiles</taxon>
        <taxon>Bigyra</taxon>
        <taxon>Opalozoa</taxon>
        <taxon>Bicosoecida</taxon>
        <taxon>Cafeteriaceae</taxon>
        <taxon>Cafeteria</taxon>
    </lineage>
</organism>
<dbReference type="EMBL" id="VLTM01000113">
    <property type="protein sequence ID" value="KAA0151624.1"/>
    <property type="molecule type" value="Genomic_DNA"/>
</dbReference>
<name>A0A5A8CGC3_CAFRO</name>
<accession>A0A5A8CGC3</accession>